<evidence type="ECO:0008006" key="4">
    <source>
        <dbReference type="Google" id="ProtNLM"/>
    </source>
</evidence>
<evidence type="ECO:0000256" key="1">
    <source>
        <dbReference type="SAM" id="SignalP"/>
    </source>
</evidence>
<name>A0AAE3NPW6_9RHOB</name>
<dbReference type="EMBL" id="JARGYC010000006">
    <property type="protein sequence ID" value="MDF0599862.1"/>
    <property type="molecule type" value="Genomic_DNA"/>
</dbReference>
<reference evidence="2" key="1">
    <citation type="submission" date="2023-03" db="EMBL/GenBank/DDBJ databases">
        <title>Multiphase analysis and comparison of six strains from genera Psychromarinibacter, Lutimaribacter, and Maritimibacter, including a novel species: Psychromarinibacter sediminicola sp. nov.</title>
        <authorList>
            <person name="Wang Y.-H."/>
            <person name="Ye M.-Q."/>
            <person name="Du Z.-J."/>
        </authorList>
    </citation>
    <scope>NUCLEOTIDE SEQUENCE</scope>
    <source>
        <strain evidence="2">C21-152</strain>
    </source>
</reference>
<keyword evidence="1" id="KW-0732">Signal</keyword>
<feature type="signal peptide" evidence="1">
    <location>
        <begin position="1"/>
        <end position="25"/>
    </location>
</feature>
<gene>
    <name evidence="2" type="ORF">P1J78_03860</name>
</gene>
<accession>A0AAE3NPW6</accession>
<proteinExistence type="predicted"/>
<feature type="chain" id="PRO_5042273097" description="Cytochrome c domain-containing protein" evidence="1">
    <location>
        <begin position="26"/>
        <end position="369"/>
    </location>
</feature>
<organism evidence="2 3">
    <name type="scientific">Psychromarinibacter sediminicola</name>
    <dbReference type="NCBI Taxonomy" id="3033385"/>
    <lineage>
        <taxon>Bacteria</taxon>
        <taxon>Pseudomonadati</taxon>
        <taxon>Pseudomonadota</taxon>
        <taxon>Alphaproteobacteria</taxon>
        <taxon>Rhodobacterales</taxon>
        <taxon>Paracoccaceae</taxon>
        <taxon>Psychromarinibacter</taxon>
    </lineage>
</organism>
<comment type="caution">
    <text evidence="2">The sequence shown here is derived from an EMBL/GenBank/DDBJ whole genome shotgun (WGS) entry which is preliminary data.</text>
</comment>
<evidence type="ECO:0000313" key="3">
    <source>
        <dbReference type="Proteomes" id="UP001220964"/>
    </source>
</evidence>
<dbReference type="RefSeq" id="WP_275566004.1">
    <property type="nucleotide sequence ID" value="NZ_JARGYC010000006.1"/>
</dbReference>
<evidence type="ECO:0000313" key="2">
    <source>
        <dbReference type="EMBL" id="MDF0599862.1"/>
    </source>
</evidence>
<dbReference type="AlphaFoldDB" id="A0AAE3NPW6"/>
<dbReference type="Proteomes" id="UP001220964">
    <property type="component" value="Unassembled WGS sequence"/>
</dbReference>
<keyword evidence="3" id="KW-1185">Reference proteome</keyword>
<sequence>MSTRLPLFELSLAACLTALPLSAAAQDWWTLSDADFAAEYEAMAFADDIPGQSEVAWMLFARVNQPVPYADKTASTWELWPSNDDTFDPNAPAFRTEDKVRAIPDLDVTKAEQAADPFDTFPEKAGEERTRNMLSYDYIRDNGLITKDGIAAYLSAGNSVDVPIGSVEIKADWGAGATDGAYQWTDGSSGQTFSLLGLHIMAKMAPTPEDPFTSEEPSWFWTTFEFQGNEGLDNAIGFVTYPDALSAAEIDALLQQAGLGGSVWGNYRSVGTQIRFSDADNPHIVLGNTKMEDFAGLPLQPGKLSPLPASDWTGWNSSCHSCHATAAFQPEDKEFFGFQAQIGTGKLVPHMLDGYASMDFIWSIPFNAK</sequence>
<protein>
    <recommendedName>
        <fullName evidence="4">Cytochrome c domain-containing protein</fullName>
    </recommendedName>
</protein>